<accession>A0ABT1VSL9</accession>
<dbReference type="SUPFAM" id="SSF109604">
    <property type="entry name" value="HD-domain/PDEase-like"/>
    <property type="match status" value="1"/>
</dbReference>
<dbReference type="PANTHER" id="PTHR43155">
    <property type="entry name" value="CYCLIC DI-GMP PHOSPHODIESTERASE PA4108-RELATED"/>
    <property type="match status" value="1"/>
</dbReference>
<evidence type="ECO:0000313" key="3">
    <source>
        <dbReference type="Proteomes" id="UP001524547"/>
    </source>
</evidence>
<dbReference type="Proteomes" id="UP001524547">
    <property type="component" value="Unassembled WGS sequence"/>
</dbReference>
<dbReference type="InterPro" id="IPR037522">
    <property type="entry name" value="HD_GYP_dom"/>
</dbReference>
<evidence type="ECO:0000313" key="2">
    <source>
        <dbReference type="EMBL" id="MCQ8239341.1"/>
    </source>
</evidence>
<sequence length="360" mass="37643">MPDPILLISDSHRPSEPLARTLALLGSVTTLSLADGAPDGGSHRPAEGPDGRFSTVVADIDLRDARSVSSLRRCLMPGGRAAPPTLCLLDGSGHDETVQAWAIGASAVMPVAAGREQLLAAVLSLAPPPATVTPRVSRAVPGVGAALADLLEGAASGTAIRPAVVADASVLMLDAIGDDGIGAWLDVVRTIDDITYQHCLSTAGFVAAFALRLGFSRRDGEALCRAALVHDIGKGRVPLEILGKQGGLSPGERAVMREHAALGHELLVMQGGFDSMSLEIARHHHEFLDGSGYPDGLAGAAIPDHVRIMTICDIFGALTERRPYKPAMAPADAMRIMGGMDNQLDGDLLHSFRDCFRDLD</sequence>
<feature type="domain" description="HD-GYP" evidence="1">
    <location>
        <begin position="173"/>
        <end position="360"/>
    </location>
</feature>
<dbReference type="InterPro" id="IPR003607">
    <property type="entry name" value="HD/PDEase_dom"/>
</dbReference>
<dbReference type="InterPro" id="IPR006675">
    <property type="entry name" value="HDIG_dom"/>
</dbReference>
<dbReference type="Pfam" id="PF13487">
    <property type="entry name" value="HD_5"/>
    <property type="match status" value="1"/>
</dbReference>
<name>A0ABT1VSL9_9PROT</name>
<dbReference type="RefSeq" id="WP_422918084.1">
    <property type="nucleotide sequence ID" value="NZ_JAMZEJ010000001.1"/>
</dbReference>
<dbReference type="EMBL" id="JAMZEJ010000001">
    <property type="protein sequence ID" value="MCQ8239341.1"/>
    <property type="molecule type" value="Genomic_DNA"/>
</dbReference>
<protein>
    <submittedName>
        <fullName evidence="2">HD domain-containing protein</fullName>
    </submittedName>
</protein>
<evidence type="ECO:0000259" key="1">
    <source>
        <dbReference type="PROSITE" id="PS51832"/>
    </source>
</evidence>
<reference evidence="2 3" key="1">
    <citation type="submission" date="2022-06" db="EMBL/GenBank/DDBJ databases">
        <title>Rhizosaccharibacter gen. nov. sp. nov. KSS12, endophytic bacteria isolated from sugarcane.</title>
        <authorList>
            <person name="Pitiwittayakul N."/>
        </authorList>
    </citation>
    <scope>NUCLEOTIDE SEQUENCE [LARGE SCALE GENOMIC DNA]</scope>
    <source>
        <strain evidence="2 3">KSS12</strain>
    </source>
</reference>
<dbReference type="NCBIfam" id="TIGR00277">
    <property type="entry name" value="HDIG"/>
    <property type="match status" value="1"/>
</dbReference>
<dbReference type="SMART" id="SM00471">
    <property type="entry name" value="HDc"/>
    <property type="match status" value="1"/>
</dbReference>
<organism evidence="2 3">
    <name type="scientific">Rhizosaccharibacter radicis</name>
    <dbReference type="NCBI Taxonomy" id="2782605"/>
    <lineage>
        <taxon>Bacteria</taxon>
        <taxon>Pseudomonadati</taxon>
        <taxon>Pseudomonadota</taxon>
        <taxon>Alphaproteobacteria</taxon>
        <taxon>Acetobacterales</taxon>
        <taxon>Acetobacteraceae</taxon>
        <taxon>Rhizosaccharibacter</taxon>
    </lineage>
</organism>
<comment type="caution">
    <text evidence="2">The sequence shown here is derived from an EMBL/GenBank/DDBJ whole genome shotgun (WGS) entry which is preliminary data.</text>
</comment>
<dbReference type="CDD" id="cd00077">
    <property type="entry name" value="HDc"/>
    <property type="match status" value="1"/>
</dbReference>
<dbReference type="Gene3D" id="1.10.3210.10">
    <property type="entry name" value="Hypothetical protein af1432"/>
    <property type="match status" value="1"/>
</dbReference>
<proteinExistence type="predicted"/>
<gene>
    <name evidence="2" type="ORF">NFI88_00615</name>
</gene>
<keyword evidence="3" id="KW-1185">Reference proteome</keyword>
<dbReference type="PROSITE" id="PS51832">
    <property type="entry name" value="HD_GYP"/>
    <property type="match status" value="1"/>
</dbReference>
<dbReference type="PANTHER" id="PTHR43155:SF2">
    <property type="entry name" value="CYCLIC DI-GMP PHOSPHODIESTERASE PA4108"/>
    <property type="match status" value="1"/>
</dbReference>